<proteinExistence type="predicted"/>
<organism evidence="2 3">
    <name type="scientific">Allosphingosinicella ginsenosidimutans</name>
    <dbReference type="NCBI Taxonomy" id="1176539"/>
    <lineage>
        <taxon>Bacteria</taxon>
        <taxon>Pseudomonadati</taxon>
        <taxon>Pseudomonadota</taxon>
        <taxon>Alphaproteobacteria</taxon>
        <taxon>Sphingomonadales</taxon>
        <taxon>Sphingomonadaceae</taxon>
        <taxon>Allosphingosinicella</taxon>
    </lineage>
</organism>
<comment type="caution">
    <text evidence="2">The sequence shown here is derived from an EMBL/GenBank/DDBJ whole genome shotgun (WGS) entry which is preliminary data.</text>
</comment>
<evidence type="ECO:0000259" key="1">
    <source>
        <dbReference type="PROSITE" id="PS51184"/>
    </source>
</evidence>
<dbReference type="AlphaFoldDB" id="A0A5C6TUN5"/>
<dbReference type="InterPro" id="IPR003347">
    <property type="entry name" value="JmjC_dom"/>
</dbReference>
<dbReference type="OrthoDB" id="479699at2"/>
<name>A0A5C6TUN5_9SPHN</name>
<keyword evidence="3" id="KW-1185">Reference proteome</keyword>
<dbReference type="InterPro" id="IPR014710">
    <property type="entry name" value="RmlC-like_jellyroll"/>
</dbReference>
<sequence>MLPAPRPIEEIEGIDQARFREEIRPAGRPVVLRGLASGWPAVRAARESDEALVAYMNGFATGRPVAAIVGPPEIGGRFYYSEDMRGLNFQRGTSTLGALLDGLLKNRGTERPHAVAIQSEIIPQLMPGFERANAIDLVGAEVAPRAWIGNRIRVAPHYDLMENIGIVVAGRRRFTVFPPDQLPNLYPGPFELTPAGTPISLVDLEAPDLERFPRFAEAAAHAQTATLEPGDAVYLPFHWWHAVDSLAPFNLFVNYWWNEAMPGLGGGYDALLHAIYSLRHLPPEQRDVWKMVFDHYVFVGKEDPAAHLPPHARGILGPPTPGLFARMRAVLKEIAGKA</sequence>
<dbReference type="Gene3D" id="2.60.120.10">
    <property type="entry name" value="Jelly Rolls"/>
    <property type="match status" value="1"/>
</dbReference>
<feature type="domain" description="JmjC" evidence="1">
    <location>
        <begin position="111"/>
        <end position="272"/>
    </location>
</feature>
<dbReference type="EMBL" id="VOQQ01000001">
    <property type="protein sequence ID" value="TXC63986.1"/>
    <property type="molecule type" value="Genomic_DNA"/>
</dbReference>
<dbReference type="InterPro" id="IPR041667">
    <property type="entry name" value="Cupin_8"/>
</dbReference>
<dbReference type="PROSITE" id="PS51184">
    <property type="entry name" value="JMJC"/>
    <property type="match status" value="1"/>
</dbReference>
<reference evidence="2 3" key="1">
    <citation type="journal article" date="2015" name="J. Microbiol.">
        <title>Sphingosinicella ginsenosidimutans sp. nov., with ginsenoside converting activity.</title>
        <authorList>
            <person name="Kim J.K."/>
            <person name="Kang M.S."/>
            <person name="Park S.C."/>
            <person name="Kim K.M."/>
            <person name="Choi K."/>
            <person name="Yoon M.H."/>
            <person name="Im W.T."/>
        </authorList>
    </citation>
    <scope>NUCLEOTIDE SEQUENCE [LARGE SCALE GENOMIC DNA]</scope>
    <source>
        <strain evidence="2 3">BS-11</strain>
    </source>
</reference>
<dbReference type="SMART" id="SM00558">
    <property type="entry name" value="JmjC"/>
    <property type="match status" value="1"/>
</dbReference>
<gene>
    <name evidence="2" type="ORF">FRZ32_10135</name>
</gene>
<dbReference type="RefSeq" id="WP_147043392.1">
    <property type="nucleotide sequence ID" value="NZ_BAABIR010000001.1"/>
</dbReference>
<protein>
    <submittedName>
        <fullName evidence="2">Cupin-like domain-containing protein</fullName>
    </submittedName>
</protein>
<dbReference type="SUPFAM" id="SSF51197">
    <property type="entry name" value="Clavaminate synthase-like"/>
    <property type="match status" value="1"/>
</dbReference>
<dbReference type="Proteomes" id="UP000321249">
    <property type="component" value="Unassembled WGS sequence"/>
</dbReference>
<accession>A0A5C6TUN5</accession>
<dbReference type="PANTHER" id="PTHR12461:SF105">
    <property type="entry name" value="HYPOXIA-INDUCIBLE FACTOR 1-ALPHA INHIBITOR"/>
    <property type="match status" value="1"/>
</dbReference>
<dbReference type="PANTHER" id="PTHR12461">
    <property type="entry name" value="HYPOXIA-INDUCIBLE FACTOR 1 ALPHA INHIBITOR-RELATED"/>
    <property type="match status" value="1"/>
</dbReference>
<dbReference type="Pfam" id="PF13621">
    <property type="entry name" value="Cupin_8"/>
    <property type="match status" value="1"/>
</dbReference>
<evidence type="ECO:0000313" key="2">
    <source>
        <dbReference type="EMBL" id="TXC63986.1"/>
    </source>
</evidence>
<evidence type="ECO:0000313" key="3">
    <source>
        <dbReference type="Proteomes" id="UP000321249"/>
    </source>
</evidence>